<gene>
    <name evidence="2" type="ORF">SAMN05877842_102138</name>
</gene>
<evidence type="ECO:0000313" key="3">
    <source>
        <dbReference type="Proteomes" id="UP000219252"/>
    </source>
</evidence>
<dbReference type="OrthoDB" id="2966427at2"/>
<accession>A0A285U2L7</accession>
<feature type="transmembrane region" description="Helical" evidence="1">
    <location>
        <begin position="50"/>
        <end position="69"/>
    </location>
</feature>
<evidence type="ECO:0008006" key="4">
    <source>
        <dbReference type="Google" id="ProtNLM"/>
    </source>
</evidence>
<keyword evidence="3" id="KW-1185">Reference proteome</keyword>
<evidence type="ECO:0000256" key="1">
    <source>
        <dbReference type="SAM" id="Phobius"/>
    </source>
</evidence>
<protein>
    <recommendedName>
        <fullName evidence="4">Membrane protein YqhR</fullName>
    </recommendedName>
</protein>
<reference evidence="3" key="1">
    <citation type="submission" date="2017-08" db="EMBL/GenBank/DDBJ databases">
        <authorList>
            <person name="Varghese N."/>
            <person name="Submissions S."/>
        </authorList>
    </citation>
    <scope>NUCLEOTIDE SEQUENCE [LARGE SCALE GENOMIC DNA]</scope>
    <source>
        <strain evidence="3">JC23</strain>
    </source>
</reference>
<keyword evidence="1" id="KW-0472">Membrane</keyword>
<feature type="transmembrane region" description="Helical" evidence="1">
    <location>
        <begin position="110"/>
        <end position="126"/>
    </location>
</feature>
<dbReference type="AlphaFoldDB" id="A0A285U2L7"/>
<dbReference type="Proteomes" id="UP000219252">
    <property type="component" value="Unassembled WGS sequence"/>
</dbReference>
<organism evidence="2 3">
    <name type="scientific">Ureibacillus acetophenoni</name>
    <dbReference type="NCBI Taxonomy" id="614649"/>
    <lineage>
        <taxon>Bacteria</taxon>
        <taxon>Bacillati</taxon>
        <taxon>Bacillota</taxon>
        <taxon>Bacilli</taxon>
        <taxon>Bacillales</taxon>
        <taxon>Caryophanaceae</taxon>
        <taxon>Ureibacillus</taxon>
    </lineage>
</organism>
<dbReference type="EMBL" id="OBQC01000002">
    <property type="protein sequence ID" value="SOC36174.1"/>
    <property type="molecule type" value="Genomic_DNA"/>
</dbReference>
<dbReference type="RefSeq" id="WP_097148224.1">
    <property type="nucleotide sequence ID" value="NZ_OBQC01000002.1"/>
</dbReference>
<sequence length="152" mass="17467">MFRIALITSLAASIFLTLSLSGLALFKFIQWNPLDYTERFNILQNSHGSIQWVFLGLVLFIIIFIFYWIMQYVALVPAFVSSLLIGGLVALIIEWFIFELPAELNSFTKLSIPFMITVIITARFVFETASFHFQANANEKQNELPYEDTVIK</sequence>
<proteinExistence type="predicted"/>
<name>A0A285U2L7_9BACL</name>
<keyword evidence="1" id="KW-0812">Transmembrane</keyword>
<keyword evidence="1" id="KW-1133">Transmembrane helix</keyword>
<feature type="transmembrane region" description="Helical" evidence="1">
    <location>
        <begin position="76"/>
        <end position="98"/>
    </location>
</feature>
<evidence type="ECO:0000313" key="2">
    <source>
        <dbReference type="EMBL" id="SOC36174.1"/>
    </source>
</evidence>